<evidence type="ECO:0000256" key="2">
    <source>
        <dbReference type="SAM" id="SignalP"/>
    </source>
</evidence>
<dbReference type="InterPro" id="IPR002168">
    <property type="entry name" value="Lipase_GDXG_HIS_AS"/>
</dbReference>
<dbReference type="Proteomes" id="UP000322225">
    <property type="component" value="Chromosome 2"/>
</dbReference>
<evidence type="ECO:0000313" key="5">
    <source>
        <dbReference type="Proteomes" id="UP000322225"/>
    </source>
</evidence>
<gene>
    <name evidence="4" type="ORF">CI109_100868</name>
</gene>
<dbReference type="Gene3D" id="3.40.50.1820">
    <property type="entry name" value="alpha/beta hydrolase"/>
    <property type="match status" value="1"/>
</dbReference>
<dbReference type="InterPro" id="IPR002018">
    <property type="entry name" value="CarbesteraseB"/>
</dbReference>
<dbReference type="PANTHER" id="PTHR45570">
    <property type="entry name" value="CARBOXYLIC ESTER HYDROLASE"/>
    <property type="match status" value="1"/>
</dbReference>
<dbReference type="AlphaFoldDB" id="A0AAJ8LEL2"/>
<name>A0AAJ8LEL2_9TREE</name>
<evidence type="ECO:0000313" key="4">
    <source>
        <dbReference type="EMBL" id="WWD16442.1"/>
    </source>
</evidence>
<dbReference type="RefSeq" id="XP_031858475.2">
    <property type="nucleotide sequence ID" value="XM_032007243.2"/>
</dbReference>
<dbReference type="PANTHER" id="PTHR45570:SF1">
    <property type="entry name" value="CARBOXYLIC ESTER HYDROLASE"/>
    <property type="match status" value="1"/>
</dbReference>
<reference evidence="4" key="1">
    <citation type="submission" date="2017-08" db="EMBL/GenBank/DDBJ databases">
        <authorList>
            <person name="Cuomo C."/>
            <person name="Billmyre B."/>
            <person name="Heitman J."/>
        </authorList>
    </citation>
    <scope>NUCLEOTIDE SEQUENCE</scope>
    <source>
        <strain evidence="4">CBS 12478</strain>
    </source>
</reference>
<evidence type="ECO:0000259" key="3">
    <source>
        <dbReference type="Pfam" id="PF00135"/>
    </source>
</evidence>
<dbReference type="KEGG" id="ksn:43591411"/>
<dbReference type="GeneID" id="43591411"/>
<dbReference type="GO" id="GO:0016787">
    <property type="term" value="F:hydrolase activity"/>
    <property type="evidence" value="ECO:0007669"/>
    <property type="project" value="InterPro"/>
</dbReference>
<dbReference type="EMBL" id="CP144052">
    <property type="protein sequence ID" value="WWD16442.1"/>
    <property type="molecule type" value="Genomic_DNA"/>
</dbReference>
<accession>A0AAJ8LEL2</accession>
<protein>
    <recommendedName>
        <fullName evidence="3">Carboxylesterase type B domain-containing protein</fullName>
    </recommendedName>
</protein>
<evidence type="ECO:0000256" key="1">
    <source>
        <dbReference type="ARBA" id="ARBA00010515"/>
    </source>
</evidence>
<proteinExistence type="inferred from homology"/>
<dbReference type="PROSITE" id="PS01173">
    <property type="entry name" value="LIPASE_GDXG_HIS"/>
    <property type="match status" value="1"/>
</dbReference>
<keyword evidence="2" id="KW-0732">Signal</keyword>
<dbReference type="Pfam" id="PF00135">
    <property type="entry name" value="COesterase"/>
    <property type="match status" value="1"/>
</dbReference>
<dbReference type="InterPro" id="IPR029058">
    <property type="entry name" value="AB_hydrolase_fold"/>
</dbReference>
<feature type="signal peptide" evidence="2">
    <location>
        <begin position="1"/>
        <end position="21"/>
    </location>
</feature>
<sequence length="580" mass="62034">MMMVPFLLSLLPCLTISSAFALPSLINQSAPCTYSFWNTEVKGSVTSDGACRYTVEYAKAERWGESSINWDISNQSFSELPPACPQPSGGYTSGSSISEDCLFATVYIPQSANTSSSLPVFVWVHGGSFMEGSASAPGLDGSKLATKGNMIVIVLQYRLGVLGFLAPSSAAAWTDPNLGLRDVILALKGINQGIRFVGGDADKVTIGGQSSGASLIRALWGSPAAKGLFRAAILQSDPMSYGFATQSITARVRDTFFAQQPLASCTTLDCLRAIPVSQIITAQTQLTETVIYSVQGLPISEPIRPTYESVTLPQDPTKQLFDDPSTLTFPPSNLPLLITTVKNEGGSAAQGMFAKPVPIDPNTYYATLAALVGPQRAKSVVSNSHYALPNQTGYGARGDTFRESFDKAVTDGIWKCPNRDVASKWATAGGKVWVGEWEQGATYPGNADDGSYCSTQGRVCHEDDIYTTFGTAPNPSSNTSVLEDNIFTYWSSFINHLDPNPSVGKRDCVPPSSLSQGTTARNIQVEKRGTSNAAWEAYTSEEDVFPLNSSGDGSVDGEGVTTCLEGFWGVESQYDWQLYG</sequence>
<reference evidence="4" key="2">
    <citation type="submission" date="2024-01" db="EMBL/GenBank/DDBJ databases">
        <title>Comparative genomics of Cryptococcus and Kwoniella reveals pathogenesis evolution and contrasting modes of karyotype evolution via chromosome fusion or intercentromeric recombination.</title>
        <authorList>
            <person name="Coelho M.A."/>
            <person name="David-Palma M."/>
            <person name="Shea T."/>
            <person name="Bowers K."/>
            <person name="McGinley-Smith S."/>
            <person name="Mohammad A.W."/>
            <person name="Gnirke A."/>
            <person name="Yurkov A.M."/>
            <person name="Nowrousian M."/>
            <person name="Sun S."/>
            <person name="Cuomo C.A."/>
            <person name="Heitman J."/>
        </authorList>
    </citation>
    <scope>NUCLEOTIDE SEQUENCE</scope>
    <source>
        <strain evidence="4">CBS 12478</strain>
    </source>
</reference>
<organism evidence="4 5">
    <name type="scientific">Kwoniella shandongensis</name>
    <dbReference type="NCBI Taxonomy" id="1734106"/>
    <lineage>
        <taxon>Eukaryota</taxon>
        <taxon>Fungi</taxon>
        <taxon>Dikarya</taxon>
        <taxon>Basidiomycota</taxon>
        <taxon>Agaricomycotina</taxon>
        <taxon>Tremellomycetes</taxon>
        <taxon>Tremellales</taxon>
        <taxon>Cryptococcaceae</taxon>
        <taxon>Kwoniella</taxon>
    </lineage>
</organism>
<feature type="domain" description="Carboxylesterase type B" evidence="3">
    <location>
        <begin position="79"/>
        <end position="514"/>
    </location>
</feature>
<keyword evidence="5" id="KW-1185">Reference proteome</keyword>
<dbReference type="SUPFAM" id="SSF53474">
    <property type="entry name" value="alpha/beta-Hydrolases"/>
    <property type="match status" value="1"/>
</dbReference>
<comment type="similarity">
    <text evidence="1">Belongs to the 'GDXG' lipolytic enzyme family.</text>
</comment>
<feature type="chain" id="PRO_5042572534" description="Carboxylesterase type B domain-containing protein" evidence="2">
    <location>
        <begin position="22"/>
        <end position="580"/>
    </location>
</feature>